<keyword evidence="1" id="KW-0472">Membrane</keyword>
<accession>A0A8C2PN76</accession>
<evidence type="ECO:0000256" key="1">
    <source>
        <dbReference type="SAM" id="Phobius"/>
    </source>
</evidence>
<reference evidence="2" key="1">
    <citation type="submission" date="2025-08" db="UniProtKB">
        <authorList>
            <consortium name="Ensembl"/>
        </authorList>
    </citation>
    <scope>IDENTIFICATION</scope>
</reference>
<dbReference type="InterPro" id="IPR013783">
    <property type="entry name" value="Ig-like_fold"/>
</dbReference>
<evidence type="ECO:0000313" key="3">
    <source>
        <dbReference type="Proteomes" id="UP000694701"/>
    </source>
</evidence>
<dbReference type="Proteomes" id="UP000694701">
    <property type="component" value="Unplaced"/>
</dbReference>
<dbReference type="Ensembl" id="ENSCCRT00020079076.1">
    <property type="protein sequence ID" value="ENSCCRP00020072018.1"/>
    <property type="gene ID" value="ENSCCRG00020033659.1"/>
</dbReference>
<keyword evidence="1" id="KW-1133">Transmembrane helix</keyword>
<name>A0A8C2PN76_CYPCA</name>
<dbReference type="SUPFAM" id="SSF48726">
    <property type="entry name" value="Immunoglobulin"/>
    <property type="match status" value="1"/>
</dbReference>
<dbReference type="PANTHER" id="PTHR21063">
    <property type="entry name" value="LFA-3"/>
    <property type="match status" value="1"/>
</dbReference>
<proteinExistence type="predicted"/>
<keyword evidence="1" id="KW-0812">Transmembrane</keyword>
<protein>
    <submittedName>
        <fullName evidence="2">Uncharacterized protein</fullName>
    </submittedName>
</protein>
<sequence length="182" mass="20193">MEGDSFILRINVSKQHHEPMRWYFNDSLITLINGPNTSCLYDGEGGRFRDRLKVDYETGFLTITDIRSEHAGRYEADIIRRDSSGKSQSLNRNPKCDSTKIYKKNIIPKDIIITFSLTVSASDSGKNKNEAQIVPQDKEKKICSGPSTADVTGIVIAFLVVAAAVVIGVMIWPAGAPRNDTE</sequence>
<dbReference type="PANTHER" id="PTHR21063:SF4">
    <property type="entry name" value="CD48 ANTIGEN-RELATED"/>
    <property type="match status" value="1"/>
</dbReference>
<dbReference type="InterPro" id="IPR036179">
    <property type="entry name" value="Ig-like_dom_sf"/>
</dbReference>
<feature type="transmembrane region" description="Helical" evidence="1">
    <location>
        <begin position="151"/>
        <end position="172"/>
    </location>
</feature>
<organism evidence="2 3">
    <name type="scientific">Cyprinus carpio</name>
    <name type="common">Common carp</name>
    <dbReference type="NCBI Taxonomy" id="7962"/>
    <lineage>
        <taxon>Eukaryota</taxon>
        <taxon>Metazoa</taxon>
        <taxon>Chordata</taxon>
        <taxon>Craniata</taxon>
        <taxon>Vertebrata</taxon>
        <taxon>Euteleostomi</taxon>
        <taxon>Actinopterygii</taxon>
        <taxon>Neopterygii</taxon>
        <taxon>Teleostei</taxon>
        <taxon>Ostariophysi</taxon>
        <taxon>Cypriniformes</taxon>
        <taxon>Cyprinidae</taxon>
        <taxon>Cyprininae</taxon>
        <taxon>Cyprinus</taxon>
    </lineage>
</organism>
<dbReference type="AlphaFoldDB" id="A0A8C2PN76"/>
<dbReference type="Gene3D" id="2.60.40.10">
    <property type="entry name" value="Immunoglobulins"/>
    <property type="match status" value="1"/>
</dbReference>
<evidence type="ECO:0000313" key="2">
    <source>
        <dbReference type="Ensembl" id="ENSCCRP00020072018.1"/>
    </source>
</evidence>